<keyword evidence="3" id="KW-1185">Reference proteome</keyword>
<dbReference type="AlphaFoldDB" id="A0A3Q9FXU6"/>
<feature type="region of interest" description="Disordered" evidence="1">
    <location>
        <begin position="1"/>
        <end position="24"/>
    </location>
</feature>
<accession>A0A3Q9FXU6</accession>
<evidence type="ECO:0000313" key="2">
    <source>
        <dbReference type="EMBL" id="AZQ71086.1"/>
    </source>
</evidence>
<sequence>MDSADMGFADMAEPTRHLTPPREPAEFVHPLKPVNDVGDFLSPAGWFLKLAELMVPGDPMEYAKHALAGDWESYARCADVWRNLGRSCDDLARNLGSGTGAVRATWQGNAADAAHGYFDALRKNLEDARDALYAIDDEYREIARSVAYTGEAVAACISAILDALITVSIAVAASAASGWTGWGAAMGYALGAAEAKTILTEWAAMTNLLNAAQVAMNVSCAAIGRTGGEIAASLGAFPLPRTGYDHPAV</sequence>
<dbReference type="SUPFAM" id="SSF140453">
    <property type="entry name" value="EsxAB dimer-like"/>
    <property type="match status" value="1"/>
</dbReference>
<dbReference type="InterPro" id="IPR036689">
    <property type="entry name" value="ESAT-6-like_sf"/>
</dbReference>
<dbReference type="InterPro" id="IPR010310">
    <property type="entry name" value="T7SS_ESAT-6-like"/>
</dbReference>
<evidence type="ECO:0000313" key="3">
    <source>
        <dbReference type="Proteomes" id="UP000267900"/>
    </source>
</evidence>
<evidence type="ECO:0000256" key="1">
    <source>
        <dbReference type="SAM" id="MobiDB-lite"/>
    </source>
</evidence>
<proteinExistence type="predicted"/>
<dbReference type="EMBL" id="CP034587">
    <property type="protein sequence ID" value="AZQ71086.1"/>
    <property type="molecule type" value="Genomic_DNA"/>
</dbReference>
<protein>
    <recommendedName>
        <fullName evidence="4">WXG100 family type VII secretion target</fullName>
    </recommendedName>
</protein>
<organism evidence="2 3">
    <name type="scientific">Streptomyces luteoverticillatus</name>
    <name type="common">Streptoverticillium luteoverticillatus</name>
    <dbReference type="NCBI Taxonomy" id="66425"/>
    <lineage>
        <taxon>Bacteria</taxon>
        <taxon>Bacillati</taxon>
        <taxon>Actinomycetota</taxon>
        <taxon>Actinomycetes</taxon>
        <taxon>Kitasatosporales</taxon>
        <taxon>Streptomycetaceae</taxon>
        <taxon>Streptomyces</taxon>
    </lineage>
</organism>
<evidence type="ECO:0008006" key="4">
    <source>
        <dbReference type="Google" id="ProtNLM"/>
    </source>
</evidence>
<dbReference type="RefSeq" id="WP_126913644.1">
    <property type="nucleotide sequence ID" value="NZ_CP034587.1"/>
</dbReference>
<dbReference type="OrthoDB" id="3692598at2"/>
<dbReference type="Gene3D" id="1.10.287.1060">
    <property type="entry name" value="ESAT-6-like"/>
    <property type="match status" value="1"/>
</dbReference>
<name>A0A3Q9FXU6_STRLT</name>
<dbReference type="Proteomes" id="UP000267900">
    <property type="component" value="Chromosome"/>
</dbReference>
<gene>
    <name evidence="2" type="ORF">EKH77_07595</name>
</gene>
<dbReference type="Pfam" id="PF06013">
    <property type="entry name" value="WXG100"/>
    <property type="match status" value="1"/>
</dbReference>
<reference evidence="2 3" key="1">
    <citation type="submission" date="2018-12" db="EMBL/GenBank/DDBJ databases">
        <title>The whole draft genome of Streptomyce luteoverticillatus CGMCC 15060.</title>
        <authorList>
            <person name="Feng Z."/>
            <person name="Chen G."/>
            <person name="Zhang J."/>
            <person name="Zhu H."/>
            <person name="Yu X."/>
            <person name="Zhang W."/>
            <person name="Zhang X."/>
        </authorList>
    </citation>
    <scope>NUCLEOTIDE SEQUENCE [LARGE SCALE GENOMIC DNA]</scope>
    <source>
        <strain evidence="2 3">CGMCC 15060</strain>
    </source>
</reference>